<proteinExistence type="predicted"/>
<dbReference type="RefSeq" id="WP_102071988.1">
    <property type="nucleotide sequence ID" value="NZ_PDNW01000001.1"/>
</dbReference>
<evidence type="ECO:0000259" key="1">
    <source>
        <dbReference type="Pfam" id="PF10276"/>
    </source>
</evidence>
<reference evidence="2 3" key="1">
    <citation type="submission" date="2017-10" db="EMBL/GenBank/DDBJ databases">
        <title>Two draft genome sequences of Pusillimonas sp. strains isolated from a nitrate- and radionuclide-contaminated groundwater in Russia.</title>
        <authorList>
            <person name="Grouzdev D.S."/>
            <person name="Tourova T.P."/>
            <person name="Goeva M.A."/>
            <person name="Babich T.L."/>
            <person name="Sokolova D.S."/>
            <person name="Abdullin R."/>
            <person name="Poltaraus A.B."/>
            <person name="Toshchakov S.V."/>
            <person name="Nazina T.N."/>
        </authorList>
    </citation>
    <scope>NUCLEOTIDE SEQUENCE [LARGE SCALE GENOMIC DNA]</scope>
    <source>
        <strain evidence="2 3">JR1/69-3-13</strain>
    </source>
</reference>
<organism evidence="2 3">
    <name type="scientific">Pollutimonas subterranea</name>
    <dbReference type="NCBI Taxonomy" id="2045210"/>
    <lineage>
        <taxon>Bacteria</taxon>
        <taxon>Pseudomonadati</taxon>
        <taxon>Pseudomonadota</taxon>
        <taxon>Betaproteobacteria</taxon>
        <taxon>Burkholderiales</taxon>
        <taxon>Alcaligenaceae</taxon>
        <taxon>Pollutimonas</taxon>
    </lineage>
</organism>
<dbReference type="InterPro" id="IPR019401">
    <property type="entry name" value="Znf_CHCC"/>
</dbReference>
<gene>
    <name evidence="2" type="ORF">CR159_00175</name>
</gene>
<name>A0A2N4U908_9BURK</name>
<keyword evidence="3" id="KW-1185">Reference proteome</keyword>
<sequence length="70" mass="7802">MSSAPSHVIPHNETIFVEAKDLPVYCPRPDAPLWSMHPRVFIEVVKTGKAICPYCGTAYELKEGEKAHAH</sequence>
<dbReference type="Pfam" id="PF10276">
    <property type="entry name" value="zf-CHCC"/>
    <property type="match status" value="1"/>
</dbReference>
<evidence type="ECO:0000313" key="3">
    <source>
        <dbReference type="Proteomes" id="UP000234190"/>
    </source>
</evidence>
<dbReference type="OrthoDB" id="9806844at2"/>
<dbReference type="AlphaFoldDB" id="A0A2N4U908"/>
<dbReference type="Proteomes" id="UP000234190">
    <property type="component" value="Unassembled WGS sequence"/>
</dbReference>
<evidence type="ECO:0000313" key="2">
    <source>
        <dbReference type="EMBL" id="PLC51500.1"/>
    </source>
</evidence>
<accession>A0A2N4U908</accession>
<dbReference type="Gene3D" id="2.60.260.40">
    <property type="entry name" value="q5lls5 like domains"/>
    <property type="match status" value="1"/>
</dbReference>
<dbReference type="EMBL" id="PDNW01000001">
    <property type="protein sequence ID" value="PLC51500.1"/>
    <property type="molecule type" value="Genomic_DNA"/>
</dbReference>
<protein>
    <recommendedName>
        <fullName evidence="1">Zinc finger CHCC-type domain-containing protein</fullName>
    </recommendedName>
</protein>
<feature type="domain" description="Zinc finger CHCC-type" evidence="1">
    <location>
        <begin position="24"/>
        <end position="59"/>
    </location>
</feature>
<comment type="caution">
    <text evidence="2">The sequence shown here is derived from an EMBL/GenBank/DDBJ whole genome shotgun (WGS) entry which is preliminary data.</text>
</comment>